<comment type="caution">
    <text evidence="5">The sequence shown here is derived from an EMBL/GenBank/DDBJ whole genome shotgun (WGS) entry which is preliminary data.</text>
</comment>
<dbReference type="CDD" id="cd01949">
    <property type="entry name" value="GGDEF"/>
    <property type="match status" value="1"/>
</dbReference>
<dbReference type="SMART" id="SM00267">
    <property type="entry name" value="GGDEF"/>
    <property type="match status" value="1"/>
</dbReference>
<proteinExistence type="predicted"/>
<reference evidence="5" key="1">
    <citation type="submission" date="2020-10" db="EMBL/GenBank/DDBJ databases">
        <authorList>
            <person name="Gilroy R."/>
        </authorList>
    </citation>
    <scope>NUCLEOTIDE SEQUENCE</scope>
    <source>
        <strain evidence="5">B3-4054</strain>
    </source>
</reference>
<name>A0A9D9ENA3_9SPIR</name>
<sequence length="468" mass="52210">MESRENTGIKPLGRIRRHWSTWYILGGLIALEILMSFSFLGYLHVGPLSVTFAYIPVMLAGYLLGPVSSVITGFVFGLASLWKASAPYVAEIDHLFSPFYSGRPWASILLSVGIRTLFGLLIGLLYAAAKKAQRFAPAAVLLVTLCGRMLHSLLVFQAMGALFPEYGFSIRDAFNDFGSLRNIAQALFSVLLIQLCCGLRRLPFFRTLGEIRYATPMSPEKKNRYRAFLLSACATLLVVTGAVAVYFIHRTLFVLQVLGSPVTADIQASVSHLQIQFSMGILSIVFLLDLFLSLNHIYSSYIQEQANRDELTQLLNRRGFLEQCRVYFEKEKQPYPGYFLILDVDRFKQINDTFGHPHGDATLCAFAECLQQEFGPLGFSGRMGGDEFAVLIRQNLPQPALTGVLTHFMRTVKAKTSVSCSIGCCPIPYNSTLDPVYRQADSALYTAKQNGRDQFVIEHAPDRSRDTD</sequence>
<feature type="transmembrane region" description="Helical" evidence="3">
    <location>
        <begin position="183"/>
        <end position="202"/>
    </location>
</feature>
<gene>
    <name evidence="5" type="ORF">IAA96_03000</name>
</gene>
<dbReference type="GO" id="GO:0005886">
    <property type="term" value="C:plasma membrane"/>
    <property type="evidence" value="ECO:0007669"/>
    <property type="project" value="TreeGrafter"/>
</dbReference>
<comment type="catalytic activity">
    <reaction evidence="2">
        <text>2 GTP = 3',3'-c-di-GMP + 2 diphosphate</text>
        <dbReference type="Rhea" id="RHEA:24898"/>
        <dbReference type="ChEBI" id="CHEBI:33019"/>
        <dbReference type="ChEBI" id="CHEBI:37565"/>
        <dbReference type="ChEBI" id="CHEBI:58805"/>
        <dbReference type="EC" id="2.7.7.65"/>
    </reaction>
</comment>
<dbReference type="InterPro" id="IPR029787">
    <property type="entry name" value="Nucleotide_cyclase"/>
</dbReference>
<evidence type="ECO:0000259" key="4">
    <source>
        <dbReference type="PROSITE" id="PS50887"/>
    </source>
</evidence>
<evidence type="ECO:0000256" key="3">
    <source>
        <dbReference type="SAM" id="Phobius"/>
    </source>
</evidence>
<feature type="domain" description="GGDEF" evidence="4">
    <location>
        <begin position="335"/>
        <end position="460"/>
    </location>
</feature>
<feature type="transmembrane region" description="Helical" evidence="3">
    <location>
        <begin position="139"/>
        <end position="163"/>
    </location>
</feature>
<dbReference type="AlphaFoldDB" id="A0A9D9ENA3"/>
<dbReference type="GO" id="GO:0043709">
    <property type="term" value="P:cell adhesion involved in single-species biofilm formation"/>
    <property type="evidence" value="ECO:0007669"/>
    <property type="project" value="TreeGrafter"/>
</dbReference>
<accession>A0A9D9ENA3</accession>
<dbReference type="InterPro" id="IPR043128">
    <property type="entry name" value="Rev_trsase/Diguanyl_cyclase"/>
</dbReference>
<evidence type="ECO:0000313" key="6">
    <source>
        <dbReference type="Proteomes" id="UP000823616"/>
    </source>
</evidence>
<evidence type="ECO:0000256" key="2">
    <source>
        <dbReference type="ARBA" id="ARBA00034247"/>
    </source>
</evidence>
<dbReference type="InterPro" id="IPR000160">
    <property type="entry name" value="GGDEF_dom"/>
</dbReference>
<dbReference type="InterPro" id="IPR050469">
    <property type="entry name" value="Diguanylate_Cyclase"/>
</dbReference>
<organism evidence="5 6">
    <name type="scientific">Candidatus Avitreponema avistercoris</name>
    <dbReference type="NCBI Taxonomy" id="2840705"/>
    <lineage>
        <taxon>Bacteria</taxon>
        <taxon>Pseudomonadati</taxon>
        <taxon>Spirochaetota</taxon>
        <taxon>Spirochaetia</taxon>
        <taxon>Spirochaetales</taxon>
        <taxon>Candidatus Avitreponema</taxon>
    </lineage>
</organism>
<reference evidence="5" key="2">
    <citation type="journal article" date="2021" name="PeerJ">
        <title>Extensive microbial diversity within the chicken gut microbiome revealed by metagenomics and culture.</title>
        <authorList>
            <person name="Gilroy R."/>
            <person name="Ravi A."/>
            <person name="Getino M."/>
            <person name="Pursley I."/>
            <person name="Horton D.L."/>
            <person name="Alikhan N.F."/>
            <person name="Baker D."/>
            <person name="Gharbi K."/>
            <person name="Hall N."/>
            <person name="Watson M."/>
            <person name="Adriaenssens E.M."/>
            <person name="Foster-Nyarko E."/>
            <person name="Jarju S."/>
            <person name="Secka A."/>
            <person name="Antonio M."/>
            <person name="Oren A."/>
            <person name="Chaudhuri R.R."/>
            <person name="La Ragione R."/>
            <person name="Hildebrand F."/>
            <person name="Pallen M.J."/>
        </authorList>
    </citation>
    <scope>NUCLEOTIDE SEQUENCE</scope>
    <source>
        <strain evidence="5">B3-4054</strain>
    </source>
</reference>
<evidence type="ECO:0000256" key="1">
    <source>
        <dbReference type="ARBA" id="ARBA00012528"/>
    </source>
</evidence>
<keyword evidence="3" id="KW-1133">Transmembrane helix</keyword>
<dbReference type="SUPFAM" id="SSF55073">
    <property type="entry name" value="Nucleotide cyclase"/>
    <property type="match status" value="1"/>
</dbReference>
<dbReference type="PROSITE" id="PS50887">
    <property type="entry name" value="GGDEF"/>
    <property type="match status" value="1"/>
</dbReference>
<dbReference type="NCBIfam" id="TIGR00254">
    <property type="entry name" value="GGDEF"/>
    <property type="match status" value="1"/>
</dbReference>
<evidence type="ECO:0000313" key="5">
    <source>
        <dbReference type="EMBL" id="MBO8450053.1"/>
    </source>
</evidence>
<dbReference type="GO" id="GO:1902201">
    <property type="term" value="P:negative regulation of bacterial-type flagellum-dependent cell motility"/>
    <property type="evidence" value="ECO:0007669"/>
    <property type="project" value="TreeGrafter"/>
</dbReference>
<feature type="transmembrane region" description="Helical" evidence="3">
    <location>
        <begin position="20"/>
        <end position="43"/>
    </location>
</feature>
<keyword evidence="3" id="KW-0472">Membrane</keyword>
<protein>
    <recommendedName>
        <fullName evidence="1">diguanylate cyclase</fullName>
        <ecNumber evidence="1">2.7.7.65</ecNumber>
    </recommendedName>
</protein>
<feature type="transmembrane region" description="Helical" evidence="3">
    <location>
        <begin position="227"/>
        <end position="248"/>
    </location>
</feature>
<dbReference type="EMBL" id="JADIMS010000047">
    <property type="protein sequence ID" value="MBO8450053.1"/>
    <property type="molecule type" value="Genomic_DNA"/>
</dbReference>
<dbReference type="EC" id="2.7.7.65" evidence="1"/>
<dbReference type="GO" id="GO:0052621">
    <property type="term" value="F:diguanylate cyclase activity"/>
    <property type="evidence" value="ECO:0007669"/>
    <property type="project" value="UniProtKB-EC"/>
</dbReference>
<feature type="transmembrane region" description="Helical" evidence="3">
    <location>
        <begin position="277"/>
        <end position="298"/>
    </location>
</feature>
<dbReference type="Gene3D" id="3.30.70.270">
    <property type="match status" value="1"/>
</dbReference>
<dbReference type="PANTHER" id="PTHR45138:SF9">
    <property type="entry name" value="DIGUANYLATE CYCLASE DGCM-RELATED"/>
    <property type="match status" value="1"/>
</dbReference>
<feature type="transmembrane region" description="Helical" evidence="3">
    <location>
        <begin position="105"/>
        <end position="127"/>
    </location>
</feature>
<dbReference type="Gene3D" id="1.10.1760.20">
    <property type="match status" value="1"/>
</dbReference>
<dbReference type="PANTHER" id="PTHR45138">
    <property type="entry name" value="REGULATORY COMPONENTS OF SENSORY TRANSDUCTION SYSTEM"/>
    <property type="match status" value="1"/>
</dbReference>
<keyword evidence="3" id="KW-0812">Transmembrane</keyword>
<dbReference type="Pfam" id="PF00990">
    <property type="entry name" value="GGDEF"/>
    <property type="match status" value="1"/>
</dbReference>
<dbReference type="Proteomes" id="UP000823616">
    <property type="component" value="Unassembled WGS sequence"/>
</dbReference>